<evidence type="ECO:0000313" key="2">
    <source>
        <dbReference type="Proteomes" id="UP000187283"/>
    </source>
</evidence>
<dbReference type="Proteomes" id="UP000187283">
    <property type="component" value="Unassembled WGS sequence"/>
</dbReference>
<dbReference type="EMBL" id="LSSN01002023">
    <property type="protein sequence ID" value="OMJ17527.1"/>
    <property type="molecule type" value="Genomic_DNA"/>
</dbReference>
<keyword evidence="2" id="KW-1185">Reference proteome</keyword>
<protein>
    <submittedName>
        <fullName evidence="1">Uncharacterized protein</fullName>
    </submittedName>
</protein>
<name>A0A1R1XS87_9FUNG</name>
<reference evidence="1 2" key="1">
    <citation type="submission" date="2017-01" db="EMBL/GenBank/DDBJ databases">
        <authorList>
            <person name="Mah S.A."/>
            <person name="Swanson W.J."/>
            <person name="Moy G.W."/>
            <person name="Vacquier V.D."/>
        </authorList>
    </citation>
    <scope>NUCLEOTIDE SEQUENCE [LARGE SCALE GENOMIC DNA]</scope>
    <source>
        <strain evidence="1 2">GSMNP</strain>
    </source>
</reference>
<evidence type="ECO:0000313" key="1">
    <source>
        <dbReference type="EMBL" id="OMJ17527.1"/>
    </source>
</evidence>
<sequence length="142" mass="16150">MPPWISLKLTDGLGTLKLAITVIEHISTESNKFFPRTTLHIDVNVIILKFIGFTRKLSSSVKNLSKYPCILWYGKEVAVESQILISFLLYSFLGTKEGLFDYQDILGLCADFSFAEYHMAHQMEVFRTKFLSKGAEDCSLND</sequence>
<gene>
    <name evidence="1" type="ORF">AYI70_g5922</name>
</gene>
<dbReference type="AlphaFoldDB" id="A0A1R1XS87"/>
<accession>A0A1R1XS87</accession>
<comment type="caution">
    <text evidence="1">The sequence shown here is derived from an EMBL/GenBank/DDBJ whole genome shotgun (WGS) entry which is preliminary data.</text>
</comment>
<organism evidence="1 2">
    <name type="scientific">Smittium culicis</name>
    <dbReference type="NCBI Taxonomy" id="133412"/>
    <lineage>
        <taxon>Eukaryota</taxon>
        <taxon>Fungi</taxon>
        <taxon>Fungi incertae sedis</taxon>
        <taxon>Zoopagomycota</taxon>
        <taxon>Kickxellomycotina</taxon>
        <taxon>Harpellomycetes</taxon>
        <taxon>Harpellales</taxon>
        <taxon>Legeriomycetaceae</taxon>
        <taxon>Smittium</taxon>
    </lineage>
</organism>
<proteinExistence type="predicted"/>